<sequence>MICKQPISRLDHVRFNLMESFFSVHFTESPENYPIIHCVAFGVCCKIISLFLITSVVTHGANITNPLRKLIGRSFQQRKTNIQVSLRYMHNTKVDLRRAQITFK</sequence>
<proteinExistence type="predicted"/>
<name>A0A7R8YYS8_HERIL</name>
<protein>
    <submittedName>
        <fullName evidence="1">Uncharacterized protein</fullName>
    </submittedName>
</protein>
<reference evidence="1 2" key="1">
    <citation type="submission" date="2020-11" db="EMBL/GenBank/DDBJ databases">
        <authorList>
            <person name="Wallbank WR R."/>
            <person name="Pardo Diaz C."/>
            <person name="Kozak K."/>
            <person name="Martin S."/>
            <person name="Jiggins C."/>
            <person name="Moest M."/>
            <person name="Warren A I."/>
            <person name="Generalovic N T."/>
            <person name="Byers J.R.P. K."/>
            <person name="Montejo-Kovacevich G."/>
            <person name="Yen C E."/>
        </authorList>
    </citation>
    <scope>NUCLEOTIDE SEQUENCE [LARGE SCALE GENOMIC DNA]</scope>
</reference>
<organism evidence="1 2">
    <name type="scientific">Hermetia illucens</name>
    <name type="common">Black soldier fly</name>
    <dbReference type="NCBI Taxonomy" id="343691"/>
    <lineage>
        <taxon>Eukaryota</taxon>
        <taxon>Metazoa</taxon>
        <taxon>Ecdysozoa</taxon>
        <taxon>Arthropoda</taxon>
        <taxon>Hexapoda</taxon>
        <taxon>Insecta</taxon>
        <taxon>Pterygota</taxon>
        <taxon>Neoptera</taxon>
        <taxon>Endopterygota</taxon>
        <taxon>Diptera</taxon>
        <taxon>Brachycera</taxon>
        <taxon>Stratiomyomorpha</taxon>
        <taxon>Stratiomyidae</taxon>
        <taxon>Hermetiinae</taxon>
        <taxon>Hermetia</taxon>
    </lineage>
</organism>
<dbReference type="Proteomes" id="UP000594454">
    <property type="component" value="Chromosome 5"/>
</dbReference>
<evidence type="ECO:0000313" key="1">
    <source>
        <dbReference type="EMBL" id="CAD7090439.1"/>
    </source>
</evidence>
<evidence type="ECO:0000313" key="2">
    <source>
        <dbReference type="Proteomes" id="UP000594454"/>
    </source>
</evidence>
<accession>A0A7R8YYS8</accession>
<keyword evidence="2" id="KW-1185">Reference proteome</keyword>
<dbReference type="EMBL" id="LR899013">
    <property type="protein sequence ID" value="CAD7090439.1"/>
    <property type="molecule type" value="Genomic_DNA"/>
</dbReference>
<dbReference type="InParanoid" id="A0A7R8YYS8"/>
<gene>
    <name evidence="1" type="ORF">HERILL_LOCUS12919</name>
</gene>
<dbReference type="AlphaFoldDB" id="A0A7R8YYS8"/>